<protein>
    <submittedName>
        <fullName evidence="1">Uncharacterized protein</fullName>
    </submittedName>
</protein>
<organism evidence="1 2">
    <name type="scientific">Acinetobacter bereziniae</name>
    <name type="common">Acinetobacter genomosp. 10</name>
    <dbReference type="NCBI Taxonomy" id="106648"/>
    <lineage>
        <taxon>Bacteria</taxon>
        <taxon>Pseudomonadati</taxon>
        <taxon>Pseudomonadota</taxon>
        <taxon>Gammaproteobacteria</taxon>
        <taxon>Moraxellales</taxon>
        <taxon>Moraxellaceae</taxon>
        <taxon>Acinetobacter</taxon>
    </lineage>
</organism>
<sequence length="106" mass="12627">MKKIYNTPFSEFLKKDETGRYHIRLGPQIFSTNRNLTDIRIEYPTGAFQVTPAYLTAKPWVKRELKKMVAVERSKEKEQMFNKSCFHRTPYSPEQRTAYKNARYNA</sequence>
<reference evidence="2" key="1">
    <citation type="journal article" date="2020" name="MBio">
        <title>Horizontal gene transfer to a defensive symbiont with a reduced genome amongst a multipartite beetle microbiome.</title>
        <authorList>
            <person name="Waterworth S.C."/>
            <person name="Florez L.V."/>
            <person name="Rees E.R."/>
            <person name="Hertweck C."/>
            <person name="Kaltenpoth M."/>
            <person name="Kwan J.C."/>
        </authorList>
    </citation>
    <scope>NUCLEOTIDE SEQUENCE [LARGE SCALE GENOMIC DNA]</scope>
</reference>
<accession>A0A833PCC2</accession>
<dbReference type="AlphaFoldDB" id="A0A833PCC2"/>
<dbReference type="Proteomes" id="UP000490535">
    <property type="component" value="Unassembled WGS sequence"/>
</dbReference>
<gene>
    <name evidence="1" type="ORF">GAK29_02189</name>
</gene>
<dbReference type="EMBL" id="WNDP01000048">
    <property type="protein sequence ID" value="KAF1025020.1"/>
    <property type="molecule type" value="Genomic_DNA"/>
</dbReference>
<evidence type="ECO:0000313" key="2">
    <source>
        <dbReference type="Proteomes" id="UP000490535"/>
    </source>
</evidence>
<evidence type="ECO:0000313" key="1">
    <source>
        <dbReference type="EMBL" id="KAF1025020.1"/>
    </source>
</evidence>
<name>A0A833PCC2_ACIBZ</name>
<comment type="caution">
    <text evidence="1">The sequence shown here is derived from an EMBL/GenBank/DDBJ whole genome shotgun (WGS) entry which is preliminary data.</text>
</comment>
<proteinExistence type="predicted"/>